<name>A0ABY4HAJ8_9BACI</name>
<gene>
    <name evidence="9" type="ORF">MUO15_19285</name>
</gene>
<evidence type="ECO:0000256" key="2">
    <source>
        <dbReference type="ARBA" id="ARBA00022617"/>
    </source>
</evidence>
<feature type="compositionally biased region" description="Gly residues" evidence="7">
    <location>
        <begin position="22"/>
        <end position="40"/>
    </location>
</feature>
<dbReference type="InterPro" id="IPR036909">
    <property type="entry name" value="Cyt_c-like_dom_sf"/>
</dbReference>
<dbReference type="PANTHER" id="PTHR37823">
    <property type="entry name" value="CYTOCHROME C-553-LIKE"/>
    <property type="match status" value="1"/>
</dbReference>
<keyword evidence="3 6" id="KW-0479">Metal-binding</keyword>
<dbReference type="NCBIfam" id="NF045774">
    <property type="entry name" value="cytochro_C551"/>
    <property type="match status" value="1"/>
</dbReference>
<feature type="region of interest" description="Disordered" evidence="7">
    <location>
        <begin position="22"/>
        <end position="46"/>
    </location>
</feature>
<evidence type="ECO:0000259" key="8">
    <source>
        <dbReference type="PROSITE" id="PS51007"/>
    </source>
</evidence>
<evidence type="ECO:0000256" key="3">
    <source>
        <dbReference type="ARBA" id="ARBA00022723"/>
    </source>
</evidence>
<dbReference type="RefSeq" id="WP_245031893.1">
    <property type="nucleotide sequence ID" value="NZ_CP095075.1"/>
</dbReference>
<accession>A0ABY4HAJ8</accession>
<keyword evidence="1" id="KW-0813">Transport</keyword>
<dbReference type="PROSITE" id="PS51007">
    <property type="entry name" value="CYTC"/>
    <property type="match status" value="1"/>
</dbReference>
<dbReference type="PANTHER" id="PTHR37823:SF4">
    <property type="entry name" value="MENAQUINOL-CYTOCHROME C REDUCTASE CYTOCHROME B_C SUBUNIT"/>
    <property type="match status" value="1"/>
</dbReference>
<feature type="domain" description="Cytochrome c" evidence="8">
    <location>
        <begin position="49"/>
        <end position="122"/>
    </location>
</feature>
<proteinExistence type="predicted"/>
<dbReference type="SUPFAM" id="SSF46626">
    <property type="entry name" value="Cytochrome c"/>
    <property type="match status" value="1"/>
</dbReference>
<evidence type="ECO:0000256" key="7">
    <source>
        <dbReference type="SAM" id="MobiDB-lite"/>
    </source>
</evidence>
<evidence type="ECO:0000256" key="4">
    <source>
        <dbReference type="ARBA" id="ARBA00022982"/>
    </source>
</evidence>
<dbReference type="Proteomes" id="UP000830326">
    <property type="component" value="Chromosome"/>
</dbReference>
<evidence type="ECO:0000313" key="10">
    <source>
        <dbReference type="Proteomes" id="UP000830326"/>
    </source>
</evidence>
<evidence type="ECO:0000256" key="6">
    <source>
        <dbReference type="PROSITE-ProRule" id="PRU00433"/>
    </source>
</evidence>
<organism evidence="9 10">
    <name type="scientific">Halobacillus amylolyticus</name>
    <dbReference type="NCBI Taxonomy" id="2932259"/>
    <lineage>
        <taxon>Bacteria</taxon>
        <taxon>Bacillati</taxon>
        <taxon>Bacillota</taxon>
        <taxon>Bacilli</taxon>
        <taxon>Bacillales</taxon>
        <taxon>Bacillaceae</taxon>
        <taxon>Halobacillus</taxon>
    </lineage>
</organism>
<evidence type="ECO:0000256" key="1">
    <source>
        <dbReference type="ARBA" id="ARBA00022448"/>
    </source>
</evidence>
<keyword evidence="5 6" id="KW-0408">Iron</keyword>
<keyword evidence="10" id="KW-1185">Reference proteome</keyword>
<evidence type="ECO:0000313" key="9">
    <source>
        <dbReference type="EMBL" id="UOR11687.1"/>
    </source>
</evidence>
<evidence type="ECO:0000256" key="5">
    <source>
        <dbReference type="ARBA" id="ARBA00023004"/>
    </source>
</evidence>
<dbReference type="InterPro" id="IPR054782">
    <property type="entry name" value="Cytochro_C551"/>
</dbReference>
<dbReference type="PROSITE" id="PS51257">
    <property type="entry name" value="PROKAR_LIPOPROTEIN"/>
    <property type="match status" value="1"/>
</dbReference>
<dbReference type="EMBL" id="CP095075">
    <property type="protein sequence ID" value="UOR11687.1"/>
    <property type="molecule type" value="Genomic_DNA"/>
</dbReference>
<dbReference type="PIRSF" id="PIRSF000025">
    <property type="entry name" value="Cytc_Bsub_c550"/>
    <property type="match status" value="1"/>
</dbReference>
<dbReference type="InterPro" id="IPR009056">
    <property type="entry name" value="Cyt_c-like_dom"/>
</dbReference>
<keyword evidence="2 6" id="KW-0349">Heme</keyword>
<dbReference type="InterPro" id="IPR012218">
    <property type="entry name" value="Cyt_c_BACSU-c550-type"/>
</dbReference>
<sequence length="122" mass="11957">MNKKLLTALFGTALVLGACGGGGGGEEGAESGGGDTGGSTGEEQAAGDVNVQAAEQAYEQTCASCHGGDLTGAVGPGLTQIGSKYSAEEIADIINNGKGQMPAQGGNVENVENLANWLASKK</sequence>
<protein>
    <submittedName>
        <fullName evidence="9">Cytochrome c</fullName>
    </submittedName>
</protein>
<dbReference type="Gene3D" id="1.10.760.10">
    <property type="entry name" value="Cytochrome c-like domain"/>
    <property type="match status" value="1"/>
</dbReference>
<dbReference type="InterPro" id="IPR051811">
    <property type="entry name" value="Cytochrome_c550/c551-like"/>
</dbReference>
<keyword evidence="4" id="KW-0249">Electron transport</keyword>
<reference evidence="9" key="1">
    <citation type="submission" date="2022-04" db="EMBL/GenBank/DDBJ databases">
        <title>Halobacillus sp. isolated from saltern.</title>
        <authorList>
            <person name="Won M."/>
            <person name="Lee C.-M."/>
            <person name="Woen H.-Y."/>
            <person name="Kwon S.-W."/>
        </authorList>
    </citation>
    <scope>NUCLEOTIDE SEQUENCE</scope>
    <source>
        <strain evidence="9">SSHM10-5</strain>
    </source>
</reference>
<dbReference type="Pfam" id="PF13442">
    <property type="entry name" value="Cytochrome_CBB3"/>
    <property type="match status" value="1"/>
</dbReference>